<evidence type="ECO:0000313" key="1">
    <source>
        <dbReference type="EMBL" id="CAG8780281.1"/>
    </source>
</evidence>
<organism evidence="1 2">
    <name type="scientific">Acaulospora colombiana</name>
    <dbReference type="NCBI Taxonomy" id="27376"/>
    <lineage>
        <taxon>Eukaryota</taxon>
        <taxon>Fungi</taxon>
        <taxon>Fungi incertae sedis</taxon>
        <taxon>Mucoromycota</taxon>
        <taxon>Glomeromycotina</taxon>
        <taxon>Glomeromycetes</taxon>
        <taxon>Diversisporales</taxon>
        <taxon>Acaulosporaceae</taxon>
        <taxon>Acaulospora</taxon>
    </lineage>
</organism>
<dbReference type="EMBL" id="CAJVPT010071129">
    <property type="protein sequence ID" value="CAG8780281.1"/>
    <property type="molecule type" value="Genomic_DNA"/>
</dbReference>
<feature type="non-terminal residue" evidence="1">
    <location>
        <position position="1"/>
    </location>
</feature>
<evidence type="ECO:0000313" key="2">
    <source>
        <dbReference type="Proteomes" id="UP000789525"/>
    </source>
</evidence>
<reference evidence="1" key="1">
    <citation type="submission" date="2021-06" db="EMBL/GenBank/DDBJ databases">
        <authorList>
            <person name="Kallberg Y."/>
            <person name="Tangrot J."/>
            <person name="Rosling A."/>
        </authorList>
    </citation>
    <scope>NUCLEOTIDE SEQUENCE</scope>
    <source>
        <strain evidence="1">CL356</strain>
    </source>
</reference>
<name>A0ACA9R7H8_9GLOM</name>
<keyword evidence="2" id="KW-1185">Reference proteome</keyword>
<comment type="caution">
    <text evidence="1">The sequence shown here is derived from an EMBL/GenBank/DDBJ whole genome shotgun (WGS) entry which is preliminary data.</text>
</comment>
<gene>
    <name evidence="1" type="ORF">ACOLOM_LOCUS14292</name>
</gene>
<feature type="non-terminal residue" evidence="1">
    <location>
        <position position="105"/>
    </location>
</feature>
<accession>A0ACA9R7H8</accession>
<proteinExistence type="predicted"/>
<dbReference type="Proteomes" id="UP000789525">
    <property type="component" value="Unassembled WGS sequence"/>
</dbReference>
<protein>
    <submittedName>
        <fullName evidence="1">16096_t:CDS:1</fullName>
    </submittedName>
</protein>
<sequence length="105" mass="12228">PPEARQTRYMENAVPSTTTGITDPEYQQGEPRPHHRFYFEAGDLLIRVNNAIFKIHRDVIARRSVVIRDMFTLPSSTTQDQRTVDVIVQGDRVTAWERMIELLYP</sequence>